<name>A0A0P7AQ05_9HYPO</name>
<protein>
    <submittedName>
        <fullName evidence="2">Uncharacterized protein</fullName>
    </submittedName>
</protein>
<sequence>MSENRNSEEAGQLDGPANQPTKIWEKITTSERPFTVWRNTGNQVLDERDKSFTVSATGDTAREGLQSAMAALGCSASTRVLVTVTVLPTTQGDEEPSKTL</sequence>
<dbReference type="AlphaFoldDB" id="A0A0P7AQ05"/>
<dbReference type="Proteomes" id="UP000050424">
    <property type="component" value="Unassembled WGS sequence"/>
</dbReference>
<feature type="region of interest" description="Disordered" evidence="1">
    <location>
        <begin position="1"/>
        <end position="28"/>
    </location>
</feature>
<accession>A0A0P7AQ05</accession>
<keyword evidence="3" id="KW-1185">Reference proteome</keyword>
<evidence type="ECO:0000313" key="3">
    <source>
        <dbReference type="Proteomes" id="UP000050424"/>
    </source>
</evidence>
<reference evidence="2 3" key="1">
    <citation type="submission" date="2015-09" db="EMBL/GenBank/DDBJ databases">
        <title>Draft genome of a European isolate of the apple canker pathogen Neonectria ditissima.</title>
        <authorList>
            <person name="Gomez-Cortecero A."/>
            <person name="Harrison R.J."/>
            <person name="Armitage A.D."/>
        </authorList>
    </citation>
    <scope>NUCLEOTIDE SEQUENCE [LARGE SCALE GENOMIC DNA]</scope>
    <source>
        <strain evidence="2 3">R09/05</strain>
    </source>
</reference>
<evidence type="ECO:0000313" key="2">
    <source>
        <dbReference type="EMBL" id="KPM39881.1"/>
    </source>
</evidence>
<gene>
    <name evidence="2" type="ORF">AK830_g6681</name>
</gene>
<comment type="caution">
    <text evidence="2">The sequence shown here is derived from an EMBL/GenBank/DDBJ whole genome shotgun (WGS) entry which is preliminary data.</text>
</comment>
<proteinExistence type="predicted"/>
<organism evidence="2 3">
    <name type="scientific">Neonectria ditissima</name>
    <dbReference type="NCBI Taxonomy" id="78410"/>
    <lineage>
        <taxon>Eukaryota</taxon>
        <taxon>Fungi</taxon>
        <taxon>Dikarya</taxon>
        <taxon>Ascomycota</taxon>
        <taxon>Pezizomycotina</taxon>
        <taxon>Sordariomycetes</taxon>
        <taxon>Hypocreomycetidae</taxon>
        <taxon>Hypocreales</taxon>
        <taxon>Nectriaceae</taxon>
        <taxon>Neonectria</taxon>
    </lineage>
</organism>
<dbReference type="EMBL" id="LKCW01000095">
    <property type="protein sequence ID" value="KPM39881.1"/>
    <property type="molecule type" value="Genomic_DNA"/>
</dbReference>
<evidence type="ECO:0000256" key="1">
    <source>
        <dbReference type="SAM" id="MobiDB-lite"/>
    </source>
</evidence>